<proteinExistence type="predicted"/>
<accession>A0ABY9YNZ3</accession>
<dbReference type="Proteomes" id="UP001302072">
    <property type="component" value="Chromosome"/>
</dbReference>
<evidence type="ECO:0000259" key="2">
    <source>
        <dbReference type="Pfam" id="PF01478"/>
    </source>
</evidence>
<organism evidence="3 4">
    <name type="scientific">Stenotrophomonas oahuensis</name>
    <dbReference type="NCBI Taxonomy" id="3003271"/>
    <lineage>
        <taxon>Bacteria</taxon>
        <taxon>Pseudomonadati</taxon>
        <taxon>Pseudomonadota</taxon>
        <taxon>Gammaproteobacteria</taxon>
        <taxon>Lysobacterales</taxon>
        <taxon>Lysobacteraceae</taxon>
        <taxon>Stenotrophomonas</taxon>
    </lineage>
</organism>
<gene>
    <name evidence="3" type="ORF">PDM29_18780</name>
</gene>
<feature type="domain" description="Prepilin type IV endopeptidase peptidase" evidence="2">
    <location>
        <begin position="7"/>
        <end position="111"/>
    </location>
</feature>
<sequence length="181" mass="18931">MSFLALLALLLSLRIAISDLYARRVPNAWLLAGACGAALGLLGAQLAGQPAAVSDHLLGAGAGLVALLPFYLVGWMGAGDVKYFAVLGLLLGLHALLPVWLGASALAGVHVLCVVGLPRLRAVLPLPLQHLQARAVQQWQQHPALVQMHHARQGRVGIPFAAYLAIATLAWVLWPAQGASS</sequence>
<reference evidence="3 4" key="1">
    <citation type="submission" date="2022-12" db="EMBL/GenBank/DDBJ databases">
        <title>Two new species, Stenotrophomonas aracearum and Stenotrophomonas oahuensis, isolated from Anthurium (Araceae family) in Hawaii.</title>
        <authorList>
            <person name="Chunag S.C."/>
            <person name="Dobhal S."/>
            <person name="Alvarez A."/>
            <person name="Arif M."/>
        </authorList>
    </citation>
    <scope>NUCLEOTIDE SEQUENCE [LARGE SCALE GENOMIC DNA]</scope>
    <source>
        <strain evidence="3 4">A5586</strain>
    </source>
</reference>
<dbReference type="Pfam" id="PF01478">
    <property type="entry name" value="Peptidase_A24"/>
    <property type="match status" value="1"/>
</dbReference>
<evidence type="ECO:0000256" key="1">
    <source>
        <dbReference type="SAM" id="Phobius"/>
    </source>
</evidence>
<keyword evidence="1" id="KW-1133">Transmembrane helix</keyword>
<keyword evidence="1" id="KW-0472">Membrane</keyword>
<feature type="transmembrane region" description="Helical" evidence="1">
    <location>
        <begin position="84"/>
        <end position="117"/>
    </location>
</feature>
<feature type="transmembrane region" description="Helical" evidence="1">
    <location>
        <begin position="28"/>
        <end position="48"/>
    </location>
</feature>
<feature type="transmembrane region" description="Helical" evidence="1">
    <location>
        <begin position="57"/>
        <end position="78"/>
    </location>
</feature>
<evidence type="ECO:0000313" key="4">
    <source>
        <dbReference type="Proteomes" id="UP001302072"/>
    </source>
</evidence>
<keyword evidence="1" id="KW-0812">Transmembrane</keyword>
<protein>
    <submittedName>
        <fullName evidence="3">A24 family peptidase</fullName>
    </submittedName>
</protein>
<dbReference type="InterPro" id="IPR000045">
    <property type="entry name" value="Prepilin_IV_endopep_pep"/>
</dbReference>
<keyword evidence="4" id="KW-1185">Reference proteome</keyword>
<feature type="transmembrane region" description="Helical" evidence="1">
    <location>
        <begin position="156"/>
        <end position="174"/>
    </location>
</feature>
<name>A0ABY9YNZ3_9GAMM</name>
<dbReference type="RefSeq" id="WP_311191552.1">
    <property type="nucleotide sequence ID" value="NZ_CP115541.1"/>
</dbReference>
<dbReference type="EMBL" id="CP115541">
    <property type="protein sequence ID" value="WNH52350.1"/>
    <property type="molecule type" value="Genomic_DNA"/>
</dbReference>
<dbReference type="Gene3D" id="1.20.120.1220">
    <property type="match status" value="1"/>
</dbReference>
<evidence type="ECO:0000313" key="3">
    <source>
        <dbReference type="EMBL" id="WNH52350.1"/>
    </source>
</evidence>